<evidence type="ECO:0000313" key="1">
    <source>
        <dbReference type="EMBL" id="MCA5891821.1"/>
    </source>
</evidence>
<reference evidence="1 2" key="1">
    <citation type="submission" date="2021-09" db="EMBL/GenBank/DDBJ databases">
        <title>Isoptericola luteus sp. nov., a novel bacterium isolated from Harbin, the capital city of Heilongjiang province.</title>
        <authorList>
            <person name="Li J."/>
        </authorList>
    </citation>
    <scope>NUCLEOTIDE SEQUENCE [LARGE SCALE GENOMIC DNA]</scope>
    <source>
        <strain evidence="1 2">NEAU-Y5</strain>
    </source>
</reference>
<dbReference type="InterPro" id="IPR029057">
    <property type="entry name" value="PRTase-like"/>
</dbReference>
<dbReference type="Pfam" id="PF15610">
    <property type="entry name" value="PRTase_3"/>
    <property type="match status" value="1"/>
</dbReference>
<comment type="caution">
    <text evidence="1">The sequence shown here is derived from an EMBL/GenBank/DDBJ whole genome shotgun (WGS) entry which is preliminary data.</text>
</comment>
<dbReference type="InterPro" id="IPR028944">
    <property type="entry name" value="PRTase_ComF-like"/>
</dbReference>
<dbReference type="GO" id="GO:0016757">
    <property type="term" value="F:glycosyltransferase activity"/>
    <property type="evidence" value="ECO:0007669"/>
    <property type="project" value="UniProtKB-KW"/>
</dbReference>
<accession>A0ABS7Z9T6</accession>
<proteinExistence type="predicted"/>
<keyword evidence="1" id="KW-0808">Transferase</keyword>
<keyword evidence="1" id="KW-0328">Glycosyltransferase</keyword>
<organism evidence="1 2">
    <name type="scientific">Isoptericola luteus</name>
    <dbReference type="NCBI Taxonomy" id="2879484"/>
    <lineage>
        <taxon>Bacteria</taxon>
        <taxon>Bacillati</taxon>
        <taxon>Actinomycetota</taxon>
        <taxon>Actinomycetes</taxon>
        <taxon>Micrococcales</taxon>
        <taxon>Promicromonosporaceae</taxon>
        <taxon>Isoptericola</taxon>
    </lineage>
</organism>
<dbReference type="EMBL" id="JAIXCQ010000001">
    <property type="protein sequence ID" value="MCA5891821.1"/>
    <property type="molecule type" value="Genomic_DNA"/>
</dbReference>
<evidence type="ECO:0000313" key="2">
    <source>
        <dbReference type="Proteomes" id="UP001319870"/>
    </source>
</evidence>
<dbReference type="Proteomes" id="UP001319870">
    <property type="component" value="Unassembled WGS sequence"/>
</dbReference>
<protein>
    <submittedName>
        <fullName evidence="1">Phosphoribosyltransferase family protein</fullName>
    </submittedName>
</protein>
<sequence length="277" mass="29478">MKRHAVSRLDRHASGALRMVGRYGDLDPAEYSRFKHGDGAASERYGELLATHAVRHLPLQGLSRLVVTSSGFDVAPPASHSLTAPFVDALQARLGSAVQIDSVKVQRTRPSNGDYATMDTAARMLAIGGTLDAGSAADALAGATVVALDDIVVTGLHEHTMDEALCRAGASVIHHLYVVDAHTFRHVPDVESELNRYDVHTVDDLLTLVGGTTFVPNARVARMLLGLPAAELDVAVRALPSWVVTWLLEVALCDPLADLPRYSAGADVVRELVGQAA</sequence>
<dbReference type="RefSeq" id="WP_225563546.1">
    <property type="nucleotide sequence ID" value="NZ_JAIXCQ010000001.1"/>
</dbReference>
<name>A0ABS7Z9T6_9MICO</name>
<dbReference type="SUPFAM" id="SSF53271">
    <property type="entry name" value="PRTase-like"/>
    <property type="match status" value="1"/>
</dbReference>
<keyword evidence="2" id="KW-1185">Reference proteome</keyword>
<gene>
    <name evidence="1" type="ORF">LEP48_00460</name>
</gene>